<evidence type="ECO:0000313" key="3">
    <source>
        <dbReference type="Proteomes" id="UP000264353"/>
    </source>
</evidence>
<proteinExistence type="predicted"/>
<gene>
    <name evidence="2" type="ORF">BRARA_J00302</name>
</gene>
<dbReference type="Proteomes" id="UP000264353">
    <property type="component" value="Chromosome A10"/>
</dbReference>
<reference evidence="2 3" key="1">
    <citation type="submission" date="2018-06" db="EMBL/GenBank/DDBJ databases">
        <title>WGS assembly of Brassica rapa FPsc.</title>
        <authorList>
            <person name="Bowman J."/>
            <person name="Kohchi T."/>
            <person name="Yamato K."/>
            <person name="Jenkins J."/>
            <person name="Shu S."/>
            <person name="Ishizaki K."/>
            <person name="Yamaoka S."/>
            <person name="Nishihama R."/>
            <person name="Nakamura Y."/>
            <person name="Berger F."/>
            <person name="Adam C."/>
            <person name="Aki S."/>
            <person name="Althoff F."/>
            <person name="Araki T."/>
            <person name="Arteaga-Vazquez M."/>
            <person name="Balasubrmanian S."/>
            <person name="Bauer D."/>
            <person name="Boehm C."/>
            <person name="Briginshaw L."/>
            <person name="Caballero-Perez J."/>
            <person name="Catarino B."/>
            <person name="Chen F."/>
            <person name="Chiyoda S."/>
            <person name="Chovatia M."/>
            <person name="Davies K."/>
            <person name="Delmans M."/>
            <person name="Demura T."/>
            <person name="Dierschke T."/>
            <person name="Dolan L."/>
            <person name="Dorantes-Acosta A."/>
            <person name="Eklund D."/>
            <person name="Florent S."/>
            <person name="Flores-Sandoval E."/>
            <person name="Fujiyama A."/>
            <person name="Fukuzawa H."/>
            <person name="Galik B."/>
            <person name="Grimanelli D."/>
            <person name="Grimwood J."/>
            <person name="Grossniklaus U."/>
            <person name="Hamada T."/>
            <person name="Haseloff J."/>
            <person name="Hetherington A."/>
            <person name="Higo A."/>
            <person name="Hirakawa Y."/>
            <person name="Hundley H."/>
            <person name="Ikeda Y."/>
            <person name="Inoue K."/>
            <person name="Inoue S."/>
            <person name="Ishida S."/>
            <person name="Jia Q."/>
            <person name="Kakita M."/>
            <person name="Kanazawa T."/>
            <person name="Kawai Y."/>
            <person name="Kawashima T."/>
            <person name="Kennedy M."/>
            <person name="Kinose K."/>
            <person name="Kinoshita T."/>
            <person name="Kohara Y."/>
            <person name="Koide E."/>
            <person name="Komatsu K."/>
            <person name="Kopischke S."/>
            <person name="Kubo M."/>
            <person name="Kyozuka J."/>
            <person name="Lagercrantz U."/>
            <person name="Lin S."/>
            <person name="Lindquist E."/>
            <person name="Lipzen A."/>
            <person name="Lu C."/>
            <person name="Luna E."/>
            <person name="Martienssen R."/>
            <person name="Minamino N."/>
            <person name="Mizutani M."/>
            <person name="Mizutani M."/>
            <person name="Mochizuki N."/>
            <person name="Monte I."/>
            <person name="Mosher R."/>
            <person name="Nagasaki H."/>
            <person name="Nakagami H."/>
            <person name="Naramoto S."/>
            <person name="Nishitani K."/>
            <person name="Ohtani M."/>
            <person name="Okamoto T."/>
            <person name="Okumura M."/>
            <person name="Phillips J."/>
            <person name="Pollak B."/>
            <person name="Reinders A."/>
            <person name="Roevekamp M."/>
            <person name="Sano R."/>
            <person name="Sawa S."/>
            <person name="Schmid M."/>
            <person name="Shirakawa M."/>
            <person name="Solano R."/>
            <person name="Spunde A."/>
            <person name="Suetsugu N."/>
            <person name="Sugano S."/>
            <person name="Sugiyama A."/>
            <person name="Sun R."/>
            <person name="Suzuki Y."/>
            <person name="Takenaka M."/>
            <person name="Takezawa D."/>
            <person name="Tomogane H."/>
            <person name="Tsuzuki M."/>
            <person name="Ueda T."/>
            <person name="Umeda M."/>
            <person name="Ward J."/>
            <person name="Watanabe Y."/>
            <person name="Yazaki K."/>
            <person name="Yokoyama R."/>
            <person name="Yoshitake Y."/>
            <person name="Yotsui I."/>
            <person name="Zachgo S."/>
            <person name="Schmutz J."/>
        </authorList>
    </citation>
    <scope>NUCLEOTIDE SEQUENCE [LARGE SCALE GENOMIC DNA]</scope>
    <source>
        <strain evidence="3">cv. B-3</strain>
    </source>
</reference>
<accession>A0A397XHW1</accession>
<feature type="region of interest" description="Disordered" evidence="1">
    <location>
        <begin position="55"/>
        <end position="75"/>
    </location>
</feature>
<protein>
    <submittedName>
        <fullName evidence="2">Uncharacterized protein</fullName>
    </submittedName>
</protein>
<dbReference type="EMBL" id="CM010637">
    <property type="protein sequence ID" value="RID40242.1"/>
    <property type="molecule type" value="Genomic_DNA"/>
</dbReference>
<evidence type="ECO:0000256" key="1">
    <source>
        <dbReference type="SAM" id="MobiDB-lite"/>
    </source>
</evidence>
<evidence type="ECO:0000313" key="2">
    <source>
        <dbReference type="EMBL" id="RID40242.1"/>
    </source>
</evidence>
<organism evidence="2 3">
    <name type="scientific">Brassica campestris</name>
    <name type="common">Field mustard</name>
    <dbReference type="NCBI Taxonomy" id="3711"/>
    <lineage>
        <taxon>Eukaryota</taxon>
        <taxon>Viridiplantae</taxon>
        <taxon>Streptophyta</taxon>
        <taxon>Embryophyta</taxon>
        <taxon>Tracheophyta</taxon>
        <taxon>Spermatophyta</taxon>
        <taxon>Magnoliopsida</taxon>
        <taxon>eudicotyledons</taxon>
        <taxon>Gunneridae</taxon>
        <taxon>Pentapetalae</taxon>
        <taxon>rosids</taxon>
        <taxon>malvids</taxon>
        <taxon>Brassicales</taxon>
        <taxon>Brassicaceae</taxon>
        <taxon>Brassiceae</taxon>
        <taxon>Brassica</taxon>
    </lineage>
</organism>
<dbReference type="AlphaFoldDB" id="A0A397XHW1"/>
<sequence length="75" mass="8288">MVLKRYEIFIHHTRDKGINVSEFLSFKKGKAKAVACKKKGAAGPSEDGVGKMAKEMEVKQGKSVKPSQDDHTKKV</sequence>
<name>A0A397XHW1_BRACM</name>